<reference evidence="1" key="1">
    <citation type="submission" date="2021-01" db="EMBL/GenBank/DDBJ databases">
        <title>Whole genome shotgun sequence of Actinocatenispora rupis NBRC 107355.</title>
        <authorList>
            <person name="Komaki H."/>
            <person name="Tamura T."/>
        </authorList>
    </citation>
    <scope>NUCLEOTIDE SEQUENCE</scope>
    <source>
        <strain evidence="1">NBRC 107355</strain>
    </source>
</reference>
<name>A0A8J3J524_9ACTN</name>
<evidence type="ECO:0000313" key="2">
    <source>
        <dbReference type="Proteomes" id="UP000612808"/>
    </source>
</evidence>
<proteinExistence type="predicted"/>
<dbReference type="Proteomes" id="UP000612808">
    <property type="component" value="Unassembled WGS sequence"/>
</dbReference>
<dbReference type="EMBL" id="BOMB01000007">
    <property type="protein sequence ID" value="GID10272.1"/>
    <property type="molecule type" value="Genomic_DNA"/>
</dbReference>
<dbReference type="RefSeq" id="WP_203655494.1">
    <property type="nucleotide sequence ID" value="NZ_BAAAZM010000033.1"/>
</dbReference>
<gene>
    <name evidence="1" type="ORF">Aru02nite_11610</name>
</gene>
<dbReference type="AlphaFoldDB" id="A0A8J3J524"/>
<protein>
    <submittedName>
        <fullName evidence="1">Uncharacterized protein</fullName>
    </submittedName>
</protein>
<accession>A0A8J3J524</accession>
<comment type="caution">
    <text evidence="1">The sequence shown here is derived from an EMBL/GenBank/DDBJ whole genome shotgun (WGS) entry which is preliminary data.</text>
</comment>
<keyword evidence="2" id="KW-1185">Reference proteome</keyword>
<organism evidence="1 2">
    <name type="scientific">Actinocatenispora rupis</name>
    <dbReference type="NCBI Taxonomy" id="519421"/>
    <lineage>
        <taxon>Bacteria</taxon>
        <taxon>Bacillati</taxon>
        <taxon>Actinomycetota</taxon>
        <taxon>Actinomycetes</taxon>
        <taxon>Micromonosporales</taxon>
        <taxon>Micromonosporaceae</taxon>
        <taxon>Actinocatenispora</taxon>
    </lineage>
</organism>
<sequence length="362" mass="39353">MYRRITSGQKTPGRLLLAQVPGRRAGDSELRDLVTDALDGGLVVTGDNAIQTVRSLRRDTSPVLVDRARYQGNSRTLADQAFDPTWIRDQRALGLPWVLPDAGYVDADDRDGLRSVLRRTAQLGDDAVALLALNLAWLKNQRVPVLLDAIRTVGVPVALVLEHKDDPLGVQDAMRGLLRVLALPVPVMLLRSDVSAVGALCFGAVAAAVGVDTSLRHLYPRGGGGPPGRPREASALFRPCLAYKRIGNIAAAVARDPDNPVWQCRCRYCAGRPITMLRTASDVGWASALHSLDLLYQLRDETLHRTHTVLDNQTSWVEKCSLAAGDCAELAERYPGGGWAPPKALENWVEFGGGSIRRPVDR</sequence>
<evidence type="ECO:0000313" key="1">
    <source>
        <dbReference type="EMBL" id="GID10272.1"/>
    </source>
</evidence>